<protein>
    <submittedName>
        <fullName evidence="1">Uncharacterized protein</fullName>
    </submittedName>
</protein>
<evidence type="ECO:0000313" key="1">
    <source>
        <dbReference type="EMBL" id="KAL3361219.1"/>
    </source>
</evidence>
<proteinExistence type="predicted"/>
<keyword evidence="2" id="KW-1185">Reference proteome</keyword>
<gene>
    <name evidence="1" type="ORF">AABB24_014225</name>
</gene>
<dbReference type="Proteomes" id="UP001627284">
    <property type="component" value="Unassembled WGS sequence"/>
</dbReference>
<sequence>MHHCFLPKLVNPTIAGNYILRCYFFVSTNPYLFFILSHMIPSESSRTPIPFPSHIERAIKAQMPPVLSQPIIKVDGQVPKLKGHTSIWRIENWAKGPILISEDYILLFWT</sequence>
<dbReference type="EMBL" id="JBJKTR010000008">
    <property type="protein sequence ID" value="KAL3361219.1"/>
    <property type="molecule type" value="Genomic_DNA"/>
</dbReference>
<comment type="caution">
    <text evidence="1">The sequence shown here is derived from an EMBL/GenBank/DDBJ whole genome shotgun (WGS) entry which is preliminary data.</text>
</comment>
<evidence type="ECO:0000313" key="2">
    <source>
        <dbReference type="Proteomes" id="UP001627284"/>
    </source>
</evidence>
<organism evidence="1 2">
    <name type="scientific">Solanum stoloniferum</name>
    <dbReference type="NCBI Taxonomy" id="62892"/>
    <lineage>
        <taxon>Eukaryota</taxon>
        <taxon>Viridiplantae</taxon>
        <taxon>Streptophyta</taxon>
        <taxon>Embryophyta</taxon>
        <taxon>Tracheophyta</taxon>
        <taxon>Spermatophyta</taxon>
        <taxon>Magnoliopsida</taxon>
        <taxon>eudicotyledons</taxon>
        <taxon>Gunneridae</taxon>
        <taxon>Pentapetalae</taxon>
        <taxon>asterids</taxon>
        <taxon>lamiids</taxon>
        <taxon>Solanales</taxon>
        <taxon>Solanaceae</taxon>
        <taxon>Solanoideae</taxon>
        <taxon>Solaneae</taxon>
        <taxon>Solanum</taxon>
    </lineage>
</organism>
<reference evidence="1 2" key="1">
    <citation type="submission" date="2024-05" db="EMBL/GenBank/DDBJ databases">
        <title>De novo assembly of an allotetraploid wild potato.</title>
        <authorList>
            <person name="Hosaka A.J."/>
        </authorList>
    </citation>
    <scope>NUCLEOTIDE SEQUENCE [LARGE SCALE GENOMIC DNA]</scope>
    <source>
        <tissue evidence="1">Young leaves</tissue>
    </source>
</reference>
<accession>A0ABD2TXQ4</accession>
<dbReference type="AlphaFoldDB" id="A0ABD2TXQ4"/>
<name>A0ABD2TXQ4_9SOLN</name>